<name>A0ABD0J4Q1_9CAEN</name>
<protein>
    <submittedName>
        <fullName evidence="2">Uncharacterized protein</fullName>
    </submittedName>
</protein>
<reference evidence="2 3" key="1">
    <citation type="journal article" date="2023" name="Sci. Data">
        <title>Genome assembly of the Korean intertidal mud-creeper Batillaria attramentaria.</title>
        <authorList>
            <person name="Patra A.K."/>
            <person name="Ho P.T."/>
            <person name="Jun S."/>
            <person name="Lee S.J."/>
            <person name="Kim Y."/>
            <person name="Won Y.J."/>
        </authorList>
    </citation>
    <scope>NUCLEOTIDE SEQUENCE [LARGE SCALE GENOMIC DNA]</scope>
    <source>
        <strain evidence="2">Wonlab-2016</strain>
    </source>
</reference>
<proteinExistence type="predicted"/>
<evidence type="ECO:0000313" key="3">
    <source>
        <dbReference type="Proteomes" id="UP001519460"/>
    </source>
</evidence>
<dbReference type="EMBL" id="JACVVK020000655">
    <property type="protein sequence ID" value="KAK7459718.1"/>
    <property type="molecule type" value="Genomic_DNA"/>
</dbReference>
<dbReference type="Proteomes" id="UP001519460">
    <property type="component" value="Unassembled WGS sequence"/>
</dbReference>
<feature type="region of interest" description="Disordered" evidence="1">
    <location>
        <begin position="70"/>
        <end position="99"/>
    </location>
</feature>
<comment type="caution">
    <text evidence="2">The sequence shown here is derived from an EMBL/GenBank/DDBJ whole genome shotgun (WGS) entry which is preliminary data.</text>
</comment>
<accession>A0ABD0J4Q1</accession>
<evidence type="ECO:0000313" key="2">
    <source>
        <dbReference type="EMBL" id="KAK7459718.1"/>
    </source>
</evidence>
<sequence length="99" mass="10339">MTVSVARAVSACSPVAARKHSFSDEWISPLPLQPPCVFLSADAATSTSSLSLSGPSVGLAFLNRLSQSRPAAGVGTRRGHTPLPLTPPPNGRRSHHPPY</sequence>
<organism evidence="2 3">
    <name type="scientific">Batillaria attramentaria</name>
    <dbReference type="NCBI Taxonomy" id="370345"/>
    <lineage>
        <taxon>Eukaryota</taxon>
        <taxon>Metazoa</taxon>
        <taxon>Spiralia</taxon>
        <taxon>Lophotrochozoa</taxon>
        <taxon>Mollusca</taxon>
        <taxon>Gastropoda</taxon>
        <taxon>Caenogastropoda</taxon>
        <taxon>Sorbeoconcha</taxon>
        <taxon>Cerithioidea</taxon>
        <taxon>Batillariidae</taxon>
        <taxon>Batillaria</taxon>
    </lineage>
</organism>
<gene>
    <name evidence="2" type="ORF">BaRGS_00038954</name>
</gene>
<evidence type="ECO:0000256" key="1">
    <source>
        <dbReference type="SAM" id="MobiDB-lite"/>
    </source>
</evidence>
<dbReference type="AlphaFoldDB" id="A0ABD0J4Q1"/>
<keyword evidence="3" id="KW-1185">Reference proteome</keyword>